<protein>
    <recommendedName>
        <fullName evidence="4">DUF3828 domain-containing protein</fullName>
    </recommendedName>
</protein>
<evidence type="ECO:0000313" key="3">
    <source>
        <dbReference type="Proteomes" id="UP000515838"/>
    </source>
</evidence>
<dbReference type="RefSeq" id="WP_187573766.1">
    <property type="nucleotide sequence ID" value="NZ_CP060731.1"/>
</dbReference>
<evidence type="ECO:0000256" key="1">
    <source>
        <dbReference type="SAM" id="MobiDB-lite"/>
    </source>
</evidence>
<feature type="compositionally biased region" description="Pro residues" evidence="1">
    <location>
        <begin position="294"/>
        <end position="311"/>
    </location>
</feature>
<gene>
    <name evidence="2" type="ORF">IAE60_02710</name>
</gene>
<accession>A0A7G9TE43</accession>
<dbReference type="PROSITE" id="PS51257">
    <property type="entry name" value="PROKAR_LIPOPROTEIN"/>
    <property type="match status" value="1"/>
</dbReference>
<dbReference type="EMBL" id="CP060731">
    <property type="protein sequence ID" value="QNN78368.1"/>
    <property type="molecule type" value="Genomic_DNA"/>
</dbReference>
<evidence type="ECO:0000313" key="2">
    <source>
        <dbReference type="EMBL" id="QNN78368.1"/>
    </source>
</evidence>
<organism evidence="2 3">
    <name type="scientific">Pseudoxanthomonas mexicana</name>
    <dbReference type="NCBI Taxonomy" id="128785"/>
    <lineage>
        <taxon>Bacteria</taxon>
        <taxon>Pseudomonadati</taxon>
        <taxon>Pseudomonadota</taxon>
        <taxon>Gammaproteobacteria</taxon>
        <taxon>Lysobacterales</taxon>
        <taxon>Lysobacteraceae</taxon>
        <taxon>Pseudoxanthomonas</taxon>
    </lineage>
</organism>
<proteinExistence type="predicted"/>
<dbReference type="AlphaFoldDB" id="A0A7G9TE43"/>
<sequence>MKPKPSASVVRALAALVLPLALLGACKKRVPEELAGAASEPAAAVRQLAAHLQRNDLEGFARDAVPPATHARLDAAWRAGQSRWPLTELPLDDKLVPMLAALAAPDAEKTLQRSFDRQFARQDRDLKEAARTLGLFGVQYVKNEGDYTQEERDHYAQVIAALGEWAQQAPLGDPALARTTLSRLAPAARRSGLTTEQALSDAGMTGSLRRLTPFFIEAKATFARYGLPLDTTFADLRTGLVDQKGDAATVRIHYPLGEREIDTVVSLTRREGRWYLSDYLRHADDVLAAAAAAPAPPSPPPPPGPDTPPQP</sequence>
<name>A0A7G9TE43_PSEMX</name>
<dbReference type="GeneID" id="81469860"/>
<reference evidence="2 3" key="1">
    <citation type="submission" date="2020-08" db="EMBL/GenBank/DDBJ databases">
        <title>Streptomycin Non-resistant strain, P. mexicana.</title>
        <authorList>
            <person name="Ganesh-Kumar S."/>
            <person name="Zhe T."/>
            <person name="Yu Z."/>
            <person name="Min Y."/>
        </authorList>
    </citation>
    <scope>NUCLEOTIDE SEQUENCE [LARGE SCALE GENOMIC DNA]</scope>
    <source>
        <strain evidence="2 3">GTZY2</strain>
    </source>
</reference>
<evidence type="ECO:0008006" key="4">
    <source>
        <dbReference type="Google" id="ProtNLM"/>
    </source>
</evidence>
<feature type="region of interest" description="Disordered" evidence="1">
    <location>
        <begin position="290"/>
        <end position="311"/>
    </location>
</feature>
<dbReference type="Proteomes" id="UP000515838">
    <property type="component" value="Chromosome"/>
</dbReference>